<keyword evidence="7" id="KW-1185">Reference proteome</keyword>
<dbReference type="PANTHER" id="PTHR37164:SF1">
    <property type="entry name" value="BACTERIOHEMERYTHRIN"/>
    <property type="match status" value="1"/>
</dbReference>
<dbReference type="GO" id="GO:0046872">
    <property type="term" value="F:metal ion binding"/>
    <property type="evidence" value="ECO:0007669"/>
    <property type="project" value="UniProtKB-KW"/>
</dbReference>
<dbReference type="PROSITE" id="PS00550">
    <property type="entry name" value="HEMERYTHRINS"/>
    <property type="match status" value="2"/>
</dbReference>
<keyword evidence="3" id="KW-0479">Metal-binding</keyword>
<dbReference type="InterPro" id="IPR016131">
    <property type="entry name" value="Haemerythrin_Fe_BS"/>
</dbReference>
<dbReference type="GO" id="GO:0005344">
    <property type="term" value="F:oxygen carrier activity"/>
    <property type="evidence" value="ECO:0007669"/>
    <property type="project" value="UniProtKB-KW"/>
</dbReference>
<dbReference type="InterPro" id="IPR035938">
    <property type="entry name" value="Hemerythrin-like_sf"/>
</dbReference>
<sequence>MNYILNSNTSIIWKSEYNINNLKIDREHQHLFAIAREALNISKFKKNNEQIDKLKKIITKLFDYVGTHFSNEQKYMEKIKYPDLEKHKLLHKNMLNMLTKLVSELNNMEIEEIQKSLYDFIEEYFIRHIILEDKKIQLWNTNLEDLKKNFGWKEIYSVNNTKIDAEHKRLFDIAQEAFIEVDEELKASKIKTILTKLYDYMKTHFKHEEHYMQEINYPYIKEHKKLHAEIILTINNFVKKLPDLNDTLFEKELAKIIDIALVHHIIQEDRKIINWARNN</sequence>
<dbReference type="InterPro" id="IPR050669">
    <property type="entry name" value="Hemerythrin"/>
</dbReference>
<accession>A0AAE7E8A7</accession>
<keyword evidence="2" id="KW-0813">Transport</keyword>
<dbReference type="SUPFAM" id="SSF47188">
    <property type="entry name" value="Hemerythrin-like"/>
    <property type="match status" value="2"/>
</dbReference>
<dbReference type="InterPro" id="IPR012312">
    <property type="entry name" value="Hemerythrin-like"/>
</dbReference>
<dbReference type="Pfam" id="PF01814">
    <property type="entry name" value="Hemerythrin"/>
    <property type="match status" value="2"/>
</dbReference>
<feature type="domain" description="Hemerythrin-like" evidence="5">
    <location>
        <begin position="162"/>
        <end position="275"/>
    </location>
</feature>
<evidence type="ECO:0000256" key="1">
    <source>
        <dbReference type="ARBA" id="ARBA00010587"/>
    </source>
</evidence>
<gene>
    <name evidence="6" type="ORF">ADFLV_2945</name>
</gene>
<dbReference type="RefSeq" id="WP_014475489.1">
    <property type="nucleotide sequence ID" value="NZ_CP053835.1"/>
</dbReference>
<evidence type="ECO:0000256" key="3">
    <source>
        <dbReference type="ARBA" id="ARBA00022723"/>
    </source>
</evidence>
<dbReference type="Gene3D" id="1.20.120.50">
    <property type="entry name" value="Hemerythrin-like"/>
    <property type="match status" value="2"/>
</dbReference>
<dbReference type="Proteomes" id="UP000503313">
    <property type="component" value="Chromosome"/>
</dbReference>
<dbReference type="InterPro" id="IPR012827">
    <property type="entry name" value="Hemerythrin_metal-bd"/>
</dbReference>
<evidence type="ECO:0000256" key="4">
    <source>
        <dbReference type="ARBA" id="ARBA00023004"/>
    </source>
</evidence>
<dbReference type="CDD" id="cd12107">
    <property type="entry name" value="Hemerythrin"/>
    <property type="match status" value="2"/>
</dbReference>
<protein>
    <submittedName>
        <fullName evidence="6">Hemerythrin (Two domain)</fullName>
    </submittedName>
</protein>
<organism evidence="6 7">
    <name type="scientific">Arcobacter defluvii</name>
    <dbReference type="NCBI Taxonomy" id="873191"/>
    <lineage>
        <taxon>Bacteria</taxon>
        <taxon>Pseudomonadati</taxon>
        <taxon>Campylobacterota</taxon>
        <taxon>Epsilonproteobacteria</taxon>
        <taxon>Campylobacterales</taxon>
        <taxon>Arcobacteraceae</taxon>
        <taxon>Arcobacter</taxon>
    </lineage>
</organism>
<proteinExistence type="inferred from homology"/>
<evidence type="ECO:0000313" key="6">
    <source>
        <dbReference type="EMBL" id="QKF78907.1"/>
    </source>
</evidence>
<name>A0AAE7E8A7_9BACT</name>
<evidence type="ECO:0000313" key="7">
    <source>
        <dbReference type="Proteomes" id="UP000503313"/>
    </source>
</evidence>
<dbReference type="EMBL" id="CP053835">
    <property type="protein sequence ID" value="QKF78907.1"/>
    <property type="molecule type" value="Genomic_DNA"/>
</dbReference>
<dbReference type="NCBIfam" id="TIGR02481">
    <property type="entry name" value="hemeryth_dom"/>
    <property type="match status" value="2"/>
</dbReference>
<comment type="similarity">
    <text evidence="1">Belongs to the hemerythrin family.</text>
</comment>
<keyword evidence="4" id="KW-0408">Iron</keyword>
<reference evidence="6 7" key="1">
    <citation type="submission" date="2020-05" db="EMBL/GenBank/DDBJ databases">
        <title>Complete genome sequencing of Campylobacter and Arcobacter type strains.</title>
        <authorList>
            <person name="Miller W.G."/>
            <person name="Yee E."/>
        </authorList>
    </citation>
    <scope>NUCLEOTIDE SEQUENCE [LARGE SCALE GENOMIC DNA]</scope>
    <source>
        <strain evidence="6 7">LMG 25694</strain>
    </source>
</reference>
<evidence type="ECO:0000259" key="5">
    <source>
        <dbReference type="Pfam" id="PF01814"/>
    </source>
</evidence>
<dbReference type="PANTHER" id="PTHR37164">
    <property type="entry name" value="BACTERIOHEMERYTHRIN"/>
    <property type="match status" value="1"/>
</dbReference>
<evidence type="ECO:0000256" key="2">
    <source>
        <dbReference type="ARBA" id="ARBA00022621"/>
    </source>
</evidence>
<keyword evidence="2" id="KW-0561">Oxygen transport</keyword>
<feature type="domain" description="Hemerythrin-like" evidence="5">
    <location>
        <begin position="24"/>
        <end position="136"/>
    </location>
</feature>
<dbReference type="AlphaFoldDB" id="A0AAE7E8A7"/>
<dbReference type="KEGG" id="adz:ADFLV_2945"/>